<dbReference type="EMBL" id="FUWH01000009">
    <property type="protein sequence ID" value="SKA06341.1"/>
    <property type="molecule type" value="Genomic_DNA"/>
</dbReference>
<evidence type="ECO:0000256" key="1">
    <source>
        <dbReference type="ARBA" id="ARBA00022857"/>
    </source>
</evidence>
<gene>
    <name evidence="2" type="ORF">SAMN04488132_10955</name>
</gene>
<evidence type="ECO:0000313" key="3">
    <source>
        <dbReference type="Proteomes" id="UP000190888"/>
    </source>
</evidence>
<sequence>MTLQERIELMVRLGNHMRSEDMDWQAVKERAYRENAWFIPEFIDAAVAGICDQFLDLQKLNTWAASYQVPDEQPAPKTVGLVMAGNIPLVGFHDFLSVFISGHQVVIKPSSKDEVLIRYLVKKLYEWEITVQNVVSFAEQLKGCDAYIATGSNNSGRYFEYYFGRYPHIIRRNRTSVAVLDGTETLEELNALADDIQWYFGLGCRNITQLYVPENYDFVPLLDVLRKYAYFTDYHKYKHNYDYHLALLIMGSKYYMNNDSIILTENSSPFSPVSQVHYTFYTDKAQVLATLSASEEIQCVAGRDGIPFGKAQQPGLTDYADGVDTMAFLMGL</sequence>
<dbReference type="InterPro" id="IPR016161">
    <property type="entry name" value="Ald_DH/histidinol_DH"/>
</dbReference>
<evidence type="ECO:0000313" key="2">
    <source>
        <dbReference type="EMBL" id="SKA06341.1"/>
    </source>
</evidence>
<dbReference type="InterPro" id="IPR008670">
    <property type="entry name" value="CoA_reduct_LuxC"/>
</dbReference>
<dbReference type="AlphaFoldDB" id="A0A1T4QS76"/>
<dbReference type="STRING" id="413434.SAMN04488132_10955"/>
<dbReference type="GO" id="GO:0003995">
    <property type="term" value="F:acyl-CoA dehydrogenase activity"/>
    <property type="evidence" value="ECO:0007669"/>
    <property type="project" value="InterPro"/>
</dbReference>
<keyword evidence="3" id="KW-1185">Reference proteome</keyword>
<accession>A0A1T4QS76</accession>
<protein>
    <submittedName>
        <fullName evidence="2">Acyl-CoA reductase (LuxC)</fullName>
    </submittedName>
</protein>
<dbReference type="Proteomes" id="UP000190888">
    <property type="component" value="Unassembled WGS sequence"/>
</dbReference>
<reference evidence="2 3" key="1">
    <citation type="submission" date="2017-02" db="EMBL/GenBank/DDBJ databases">
        <authorList>
            <person name="Peterson S.W."/>
        </authorList>
    </citation>
    <scope>NUCLEOTIDE SEQUENCE [LARGE SCALE GENOMIC DNA]</scope>
    <source>
        <strain evidence="2 3">DSM 22335</strain>
    </source>
</reference>
<proteinExistence type="predicted"/>
<dbReference type="RefSeq" id="WP_078832158.1">
    <property type="nucleotide sequence ID" value="NZ_FUWH01000009.1"/>
</dbReference>
<dbReference type="OrthoDB" id="1522941at2"/>
<keyword evidence="1" id="KW-0521">NADP</keyword>
<dbReference type="SUPFAM" id="SSF53720">
    <property type="entry name" value="ALDH-like"/>
    <property type="match status" value="1"/>
</dbReference>
<dbReference type="GO" id="GO:0008218">
    <property type="term" value="P:bioluminescence"/>
    <property type="evidence" value="ECO:0007669"/>
    <property type="project" value="InterPro"/>
</dbReference>
<name>A0A1T4QS76_9BACT</name>
<dbReference type="Pfam" id="PF05893">
    <property type="entry name" value="LuxC"/>
    <property type="match status" value="1"/>
</dbReference>
<organism evidence="2 3">
    <name type="scientific">Sediminibacterium ginsengisoli</name>
    <dbReference type="NCBI Taxonomy" id="413434"/>
    <lineage>
        <taxon>Bacteria</taxon>
        <taxon>Pseudomonadati</taxon>
        <taxon>Bacteroidota</taxon>
        <taxon>Chitinophagia</taxon>
        <taxon>Chitinophagales</taxon>
        <taxon>Chitinophagaceae</taxon>
        <taxon>Sediminibacterium</taxon>
    </lineage>
</organism>